<evidence type="ECO:0000313" key="2">
    <source>
        <dbReference type="EMBL" id="KIK03176.1"/>
    </source>
</evidence>
<name>A0A0C9XE45_9AGAR</name>
<accession>A0A0C9XE45</accession>
<organism evidence="2 3">
    <name type="scientific">Laccaria amethystina LaAM-08-1</name>
    <dbReference type="NCBI Taxonomy" id="1095629"/>
    <lineage>
        <taxon>Eukaryota</taxon>
        <taxon>Fungi</taxon>
        <taxon>Dikarya</taxon>
        <taxon>Basidiomycota</taxon>
        <taxon>Agaricomycotina</taxon>
        <taxon>Agaricomycetes</taxon>
        <taxon>Agaricomycetidae</taxon>
        <taxon>Agaricales</taxon>
        <taxon>Agaricineae</taxon>
        <taxon>Hydnangiaceae</taxon>
        <taxon>Laccaria</taxon>
    </lineage>
</organism>
<keyword evidence="1" id="KW-0812">Transmembrane</keyword>
<proteinExistence type="predicted"/>
<evidence type="ECO:0000256" key="1">
    <source>
        <dbReference type="SAM" id="Phobius"/>
    </source>
</evidence>
<dbReference type="AlphaFoldDB" id="A0A0C9XE45"/>
<sequence>MPGREYTQVTEPPDAGCFLLFDNFSSKRGISHPAPPFFQVIHYFSIALAFQIFFCVKFFPPTKQPKKKKNKHWVPPAEGGELPRSRLVFELFLAMLLGVKERARFGLRKGPRLHMQSIQKQTSQALRVGANRPSSTQMVGAGAQGRQDGSYIINPRS</sequence>
<reference evidence="3" key="2">
    <citation type="submission" date="2015-01" db="EMBL/GenBank/DDBJ databases">
        <title>Evolutionary Origins and Diversification of the Mycorrhizal Mutualists.</title>
        <authorList>
            <consortium name="DOE Joint Genome Institute"/>
            <consortium name="Mycorrhizal Genomics Consortium"/>
            <person name="Kohler A."/>
            <person name="Kuo A."/>
            <person name="Nagy L.G."/>
            <person name="Floudas D."/>
            <person name="Copeland A."/>
            <person name="Barry K.W."/>
            <person name="Cichocki N."/>
            <person name="Veneault-Fourrey C."/>
            <person name="LaButti K."/>
            <person name="Lindquist E.A."/>
            <person name="Lipzen A."/>
            <person name="Lundell T."/>
            <person name="Morin E."/>
            <person name="Murat C."/>
            <person name="Riley R."/>
            <person name="Ohm R."/>
            <person name="Sun H."/>
            <person name="Tunlid A."/>
            <person name="Henrissat B."/>
            <person name="Grigoriev I.V."/>
            <person name="Hibbett D.S."/>
            <person name="Martin F."/>
        </authorList>
    </citation>
    <scope>NUCLEOTIDE SEQUENCE [LARGE SCALE GENOMIC DNA]</scope>
    <source>
        <strain evidence="3">LaAM-08-1</strain>
    </source>
</reference>
<evidence type="ECO:0000313" key="3">
    <source>
        <dbReference type="Proteomes" id="UP000054477"/>
    </source>
</evidence>
<dbReference type="HOGENOM" id="CLU_1678193_0_0_1"/>
<keyword evidence="1" id="KW-1133">Transmembrane helix</keyword>
<protein>
    <submittedName>
        <fullName evidence="2">Unplaced genomic scaffold K443scaffold_48, whole genome shotgun sequence</fullName>
    </submittedName>
</protein>
<reference evidence="2 3" key="1">
    <citation type="submission" date="2014-04" db="EMBL/GenBank/DDBJ databases">
        <authorList>
            <consortium name="DOE Joint Genome Institute"/>
            <person name="Kuo A."/>
            <person name="Kohler A."/>
            <person name="Nagy L.G."/>
            <person name="Floudas D."/>
            <person name="Copeland A."/>
            <person name="Barry K.W."/>
            <person name="Cichocki N."/>
            <person name="Veneault-Fourrey C."/>
            <person name="LaButti K."/>
            <person name="Lindquist E.A."/>
            <person name="Lipzen A."/>
            <person name="Lundell T."/>
            <person name="Morin E."/>
            <person name="Murat C."/>
            <person name="Sun H."/>
            <person name="Tunlid A."/>
            <person name="Henrissat B."/>
            <person name="Grigoriev I.V."/>
            <person name="Hibbett D.S."/>
            <person name="Martin F."/>
            <person name="Nordberg H.P."/>
            <person name="Cantor M.N."/>
            <person name="Hua S.X."/>
        </authorList>
    </citation>
    <scope>NUCLEOTIDE SEQUENCE [LARGE SCALE GENOMIC DNA]</scope>
    <source>
        <strain evidence="2 3">LaAM-08-1</strain>
    </source>
</reference>
<dbReference type="Proteomes" id="UP000054477">
    <property type="component" value="Unassembled WGS sequence"/>
</dbReference>
<feature type="transmembrane region" description="Helical" evidence="1">
    <location>
        <begin position="40"/>
        <end position="59"/>
    </location>
</feature>
<gene>
    <name evidence="2" type="ORF">K443DRAFT_488743</name>
</gene>
<keyword evidence="3" id="KW-1185">Reference proteome</keyword>
<keyword evidence="1" id="KW-0472">Membrane</keyword>
<dbReference type="EMBL" id="KN838583">
    <property type="protein sequence ID" value="KIK03176.1"/>
    <property type="molecule type" value="Genomic_DNA"/>
</dbReference>